<dbReference type="EMBL" id="QLTA01000059">
    <property type="protein sequence ID" value="RAR75953.1"/>
    <property type="molecule type" value="Genomic_DNA"/>
</dbReference>
<dbReference type="CDD" id="cd13577">
    <property type="entry name" value="PBP2_BugE_Glu"/>
    <property type="match status" value="1"/>
</dbReference>
<evidence type="ECO:0000256" key="1">
    <source>
        <dbReference type="ARBA" id="ARBA00006987"/>
    </source>
</evidence>
<dbReference type="Proteomes" id="UP000248856">
    <property type="component" value="Unassembled WGS sequence"/>
</dbReference>
<keyword evidence="3" id="KW-1185">Reference proteome</keyword>
<evidence type="ECO:0000313" key="2">
    <source>
        <dbReference type="EMBL" id="RAR75953.1"/>
    </source>
</evidence>
<dbReference type="InterPro" id="IPR042100">
    <property type="entry name" value="Bug_dom1"/>
</dbReference>
<dbReference type="RefSeq" id="WP_111881500.1">
    <property type="nucleotide sequence ID" value="NZ_CBCSGC010000153.1"/>
</dbReference>
<dbReference type="Pfam" id="PF03401">
    <property type="entry name" value="TctC"/>
    <property type="match status" value="1"/>
</dbReference>
<dbReference type="Gene3D" id="3.40.190.150">
    <property type="entry name" value="Bordetella uptake gene, domain 1"/>
    <property type="match status" value="1"/>
</dbReference>
<dbReference type="InterPro" id="IPR006311">
    <property type="entry name" value="TAT_signal"/>
</dbReference>
<gene>
    <name evidence="2" type="ORF">AX018_105926</name>
</gene>
<dbReference type="AlphaFoldDB" id="A0A328YS43"/>
<dbReference type="InterPro" id="IPR005064">
    <property type="entry name" value="BUG"/>
</dbReference>
<dbReference type="PROSITE" id="PS51318">
    <property type="entry name" value="TAT"/>
    <property type="match status" value="1"/>
</dbReference>
<reference evidence="2 3" key="1">
    <citation type="submission" date="2018-06" db="EMBL/GenBank/DDBJ databases">
        <title>Genomic Encyclopedia of Archaeal and Bacterial Type Strains, Phase II (KMG-II): from individual species to whole genera.</title>
        <authorList>
            <person name="Goeker M."/>
        </authorList>
    </citation>
    <scope>NUCLEOTIDE SEQUENCE [LARGE SCALE GENOMIC DNA]</scope>
    <source>
        <strain evidence="2 3">CFPB 3232</strain>
    </source>
</reference>
<comment type="similarity">
    <text evidence="1">Belongs to the UPF0065 (bug) family.</text>
</comment>
<dbReference type="OrthoDB" id="8627295at2"/>
<dbReference type="PANTHER" id="PTHR42928:SF5">
    <property type="entry name" value="BLR1237 PROTEIN"/>
    <property type="match status" value="1"/>
</dbReference>
<protein>
    <submittedName>
        <fullName evidence="2">Tripartite-type tricarboxylate transporter receptor subunit TctC</fullName>
    </submittedName>
</protein>
<organism evidence="2 3">
    <name type="scientific">Paracidovorax anthurii</name>
    <dbReference type="NCBI Taxonomy" id="78229"/>
    <lineage>
        <taxon>Bacteria</taxon>
        <taxon>Pseudomonadati</taxon>
        <taxon>Pseudomonadota</taxon>
        <taxon>Betaproteobacteria</taxon>
        <taxon>Burkholderiales</taxon>
        <taxon>Comamonadaceae</taxon>
        <taxon>Paracidovorax</taxon>
    </lineage>
</organism>
<dbReference type="PANTHER" id="PTHR42928">
    <property type="entry name" value="TRICARBOXYLATE-BINDING PROTEIN"/>
    <property type="match status" value="1"/>
</dbReference>
<comment type="caution">
    <text evidence="2">The sequence shown here is derived from an EMBL/GenBank/DDBJ whole genome shotgun (WGS) entry which is preliminary data.</text>
</comment>
<sequence>MSHHHRTPPAARLGRRQLLASGIGAGLGLAGLPARANAEKYPSRPITLVVPFPPGGSVDTMARQYSEPLSQALGVPIVIDNRPGAGGSIGTQFVARSKADGYTLVASSQSSHLANPLVQPHLGYDPVKDFENIAILGRQPNVLVTHPSVPAKTFGEFVAYLKAHPGHLNFCSAGSGSMGQLNVEMMQMAVGTKAVHVPYRGGSPLITAVLSNEVQFTLDNLLIFLPHIQAGKLRALAVASPTRLPLLADVPTFAELGQASLNQTSWTGIAAPAGTPEPIVAALHKAIRGVATTPAMVEELKARGVIPPEELTPAAFEKMMSERLVAYGEVVRRANIKPD</sequence>
<dbReference type="SUPFAM" id="SSF53850">
    <property type="entry name" value="Periplasmic binding protein-like II"/>
    <property type="match status" value="1"/>
</dbReference>
<keyword evidence="2" id="KW-0675">Receptor</keyword>
<dbReference type="PIRSF" id="PIRSF017082">
    <property type="entry name" value="YflP"/>
    <property type="match status" value="1"/>
</dbReference>
<name>A0A328YS43_9BURK</name>
<accession>A0A328YS43</accession>
<proteinExistence type="inferred from homology"/>
<evidence type="ECO:0000313" key="3">
    <source>
        <dbReference type="Proteomes" id="UP000248856"/>
    </source>
</evidence>
<dbReference type="Gene3D" id="3.40.190.10">
    <property type="entry name" value="Periplasmic binding protein-like II"/>
    <property type="match status" value="1"/>
</dbReference>